<evidence type="ECO:0000259" key="2">
    <source>
        <dbReference type="PROSITE" id="PS50234"/>
    </source>
</evidence>
<gene>
    <name evidence="3" type="ORF">FRC98_05895</name>
</gene>
<dbReference type="Gene3D" id="3.40.50.410">
    <property type="entry name" value="von Willebrand factor, type A domain"/>
    <property type="match status" value="1"/>
</dbReference>
<feature type="compositionally biased region" description="Basic and acidic residues" evidence="1">
    <location>
        <begin position="468"/>
        <end position="482"/>
    </location>
</feature>
<keyword evidence="4" id="KW-1185">Reference proteome</keyword>
<accession>A0A5C6XF26</accession>
<dbReference type="Pfam" id="PF00092">
    <property type="entry name" value="VWA"/>
    <property type="match status" value="1"/>
</dbReference>
<dbReference type="SMART" id="SM00327">
    <property type="entry name" value="VWA"/>
    <property type="match status" value="1"/>
</dbReference>
<dbReference type="InterPro" id="IPR002035">
    <property type="entry name" value="VWF_A"/>
</dbReference>
<name>A0A5C6XF26_9DELT</name>
<sequence>MNTSQVAWIVLGVVVGLMVGLRQAPQLQNTETVLPSLATAAGEALMTPLTPSATTRESEQSGALQLSAELAHAQVLAERESETYLDVQLQTGESRAERRPALNVALVLDRSGSMGGEPMAQARNAAARFLERLQPGDRVSVVSFGANARVDVPSQPVDAHNLPWLIRTIDRIDALGATHLSGGIEEGARTLLASRQAGSVDRMIVMTDGLPTAGMTGDEELQRLVRGVRSQGISVTTLGFGTSYNADLMASLAEEGAGNYSYIARASDFEQAFSEELDALATTVATGVTLTLIPSAGVHFEEVYGMPVDVGAGPLTLGLGDLRAQTSRRVMVRVKTRGIPRDGKAAIRAILTYQDRVAERPVENELLVEASTTGDDVAMVSSLRPEVMVRVQEAIALRAIREATRDYSRGDQKAATERLKRERSRMEDVMSRFSLPKRALAPISDEMQNVSFGMERAAPSSAAGRSLSFERSERDLELERGEAAPGRF</sequence>
<dbReference type="RefSeq" id="WP_146980360.1">
    <property type="nucleotide sequence ID" value="NZ_VOSM01000002.1"/>
</dbReference>
<protein>
    <submittedName>
        <fullName evidence="3">VWA domain-containing protein</fullName>
    </submittedName>
</protein>
<evidence type="ECO:0000313" key="4">
    <source>
        <dbReference type="Proteomes" id="UP000321412"/>
    </source>
</evidence>
<organism evidence="3 4">
    <name type="scientific">Lujinxingia vulgaris</name>
    <dbReference type="NCBI Taxonomy" id="2600176"/>
    <lineage>
        <taxon>Bacteria</taxon>
        <taxon>Deltaproteobacteria</taxon>
        <taxon>Bradymonadales</taxon>
        <taxon>Lujinxingiaceae</taxon>
        <taxon>Lujinxingia</taxon>
    </lineage>
</organism>
<dbReference type="PROSITE" id="PS50234">
    <property type="entry name" value="VWFA"/>
    <property type="match status" value="1"/>
</dbReference>
<evidence type="ECO:0000256" key="1">
    <source>
        <dbReference type="SAM" id="MobiDB-lite"/>
    </source>
</evidence>
<dbReference type="Proteomes" id="UP000321412">
    <property type="component" value="Unassembled WGS sequence"/>
</dbReference>
<comment type="caution">
    <text evidence="3">The sequence shown here is derived from an EMBL/GenBank/DDBJ whole genome shotgun (WGS) entry which is preliminary data.</text>
</comment>
<dbReference type="InterPro" id="IPR051266">
    <property type="entry name" value="CLCR"/>
</dbReference>
<feature type="region of interest" description="Disordered" evidence="1">
    <location>
        <begin position="454"/>
        <end position="488"/>
    </location>
</feature>
<evidence type="ECO:0000313" key="3">
    <source>
        <dbReference type="EMBL" id="TXD38419.1"/>
    </source>
</evidence>
<dbReference type="InterPro" id="IPR036465">
    <property type="entry name" value="vWFA_dom_sf"/>
</dbReference>
<dbReference type="AlphaFoldDB" id="A0A5C6XF26"/>
<dbReference type="PANTHER" id="PTHR10579">
    <property type="entry name" value="CALCIUM-ACTIVATED CHLORIDE CHANNEL REGULATOR"/>
    <property type="match status" value="1"/>
</dbReference>
<dbReference type="EMBL" id="VOSM01000002">
    <property type="protein sequence ID" value="TXD38419.1"/>
    <property type="molecule type" value="Genomic_DNA"/>
</dbReference>
<dbReference type="PANTHER" id="PTHR10579:SF43">
    <property type="entry name" value="ZINC FINGER (C3HC4-TYPE RING FINGER) FAMILY PROTEIN"/>
    <property type="match status" value="1"/>
</dbReference>
<feature type="domain" description="VWFA" evidence="2">
    <location>
        <begin position="103"/>
        <end position="280"/>
    </location>
</feature>
<dbReference type="OrthoDB" id="9781333at2"/>
<proteinExistence type="predicted"/>
<dbReference type="SUPFAM" id="SSF53300">
    <property type="entry name" value="vWA-like"/>
    <property type="match status" value="1"/>
</dbReference>
<reference evidence="3 4" key="1">
    <citation type="submission" date="2019-08" db="EMBL/GenBank/DDBJ databases">
        <title>Bradymonadales sp. TMQ4.</title>
        <authorList>
            <person name="Liang Q."/>
        </authorList>
    </citation>
    <scope>NUCLEOTIDE SEQUENCE [LARGE SCALE GENOMIC DNA]</scope>
    <source>
        <strain evidence="3 4">TMQ4</strain>
    </source>
</reference>